<name>A0AAD1G3M3_HELPX</name>
<sequence>MNNYSTLNTLIKLSADPSAINAVRENLGASAKNLIGDKANSPAYQAVLLAINAAVGFWNVLGYVTQCGGNANGQKSTSSTTIFNNEPGYRSTSITCSLNGYTPGYYSPMSIENFKKINEAYQILQTALRKGLPALKENNGTVNVSYTYTCSGEGNDNCSEKATGVKNQHGGTTTKIQTIDGKSVTTTISSKVVDSTALGNTQRVSYTEITNQLDGVPNSAQALLAQASTLINTINTACPYFSVTNKSGGPQMEPTKGMLCGFSEEISAIQKMITDAQELVNQTSVINEHEQSTPVGGNNGKPFNPFTDASFAQGMLANASAQAKMLNLAHQVGQAINPDNLTGSFKNFVTGFLATCNNPSTAGTSGTQGSALGTVTTQTFASGCAYVKQTLDNLDNSIAHFGTQEQQIQQAENIADTLVNFRSRYSELGNTYNSITTALSKVPNGSSLQNVVGKKNNPYSPQGIETNYYLNQNSYNQIQTINQELGRNPFRKVGIVGSQTNNGAMNGIGIQVGYKQFFGQKRKWGARYYGFFDYNHAFIKSSFFNSASDVWTYGFGADALYNFINDKATNFLGKNNKLSVGLFGGIALAGTSWLNSEYVNLATVNNVYNAKMNVANFQFLFNMGVRMNLARSKKKGSDHAAQHGIELGVKIPTINTNYYSFMGAELKYRRLYSVYLNYVFAY</sequence>
<gene>
    <name evidence="2" type="ORF">HPATCC43504_00553</name>
</gene>
<feature type="domain" description="SabA N-terminal extracellular adhesion" evidence="1">
    <location>
        <begin position="1"/>
        <end position="311"/>
    </location>
</feature>
<evidence type="ECO:0000313" key="3">
    <source>
        <dbReference type="Proteomes" id="UP000289281"/>
    </source>
</evidence>
<evidence type="ECO:0000259" key="1">
    <source>
        <dbReference type="Pfam" id="PF18304"/>
    </source>
</evidence>
<dbReference type="InterPro" id="IPR040838">
    <property type="entry name" value="SabA_N_adhesion"/>
</dbReference>
<proteinExistence type="predicted"/>
<dbReference type="PRINTS" id="PR01776">
    <property type="entry name" value="HPOMPFAMILY"/>
</dbReference>
<dbReference type="AlphaFoldDB" id="A0AAD1G3M3"/>
<protein>
    <submittedName>
        <fullName evidence="2">Helicobacter outer membrane protein</fullName>
    </submittedName>
</protein>
<accession>A0AAD1G3M3</accession>
<dbReference type="Pfam" id="PF01856">
    <property type="entry name" value="HP_OMP"/>
    <property type="match status" value="1"/>
</dbReference>
<dbReference type="InterPro" id="IPR002718">
    <property type="entry name" value="OMP_Helicobacter"/>
</dbReference>
<dbReference type="Proteomes" id="UP000289281">
    <property type="component" value="Chromosome"/>
</dbReference>
<evidence type="ECO:0000313" key="2">
    <source>
        <dbReference type="EMBL" id="BBI22488.1"/>
    </source>
</evidence>
<dbReference type="Pfam" id="PF18304">
    <property type="entry name" value="SabA_adhesion"/>
    <property type="match status" value="1"/>
</dbReference>
<organism evidence="2 3">
    <name type="scientific">Helicobacter pylori</name>
    <name type="common">Campylobacter pylori</name>
    <dbReference type="NCBI Taxonomy" id="210"/>
    <lineage>
        <taxon>Bacteria</taxon>
        <taxon>Pseudomonadati</taxon>
        <taxon>Campylobacterota</taxon>
        <taxon>Epsilonproteobacteria</taxon>
        <taxon>Campylobacterales</taxon>
        <taxon>Helicobacteraceae</taxon>
        <taxon>Helicobacter</taxon>
    </lineage>
</organism>
<reference evidence="2 3" key="1">
    <citation type="submission" date="2016-08" db="EMBL/GenBank/DDBJ databases">
        <title>Whole genome shotgun sequence of Helicobacter pylori strain ATCC43504.</title>
        <authorList>
            <person name="Mimuro H."/>
            <person name="Ogura Y."/>
            <person name="Katsura K."/>
            <person name="Hayashi T."/>
        </authorList>
    </citation>
    <scope>NUCLEOTIDE SEQUENCE [LARGE SCALE GENOMIC DNA]</scope>
    <source>
        <strain evidence="3">ATCC 43504</strain>
    </source>
</reference>
<dbReference type="EMBL" id="AP017632">
    <property type="protein sequence ID" value="BBI22488.1"/>
    <property type="molecule type" value="Genomic_DNA"/>
</dbReference>